<dbReference type="GO" id="GO:0016020">
    <property type="term" value="C:membrane"/>
    <property type="evidence" value="ECO:0007669"/>
    <property type="project" value="UniProtKB-SubCell"/>
</dbReference>
<keyword evidence="6" id="KW-0472">Membrane</keyword>
<dbReference type="Proteomes" id="UP000290289">
    <property type="component" value="Chromosome 2"/>
</dbReference>
<evidence type="ECO:0000256" key="3">
    <source>
        <dbReference type="ARBA" id="ARBA00022692"/>
    </source>
</evidence>
<dbReference type="PANTHER" id="PTHR27009">
    <property type="entry name" value="RUST RESISTANCE KINASE LR10-RELATED"/>
    <property type="match status" value="1"/>
</dbReference>
<dbReference type="EMBL" id="RDQH01000328">
    <property type="protein sequence ID" value="RXI04959.1"/>
    <property type="molecule type" value="Genomic_DNA"/>
</dbReference>
<evidence type="ECO:0000256" key="6">
    <source>
        <dbReference type="ARBA" id="ARBA00023136"/>
    </source>
</evidence>
<protein>
    <recommendedName>
        <fullName evidence="10">S-locus receptor kinase C-terminal domain-containing protein</fullName>
    </recommendedName>
</protein>
<sequence>MLSNPFLLGILPDSLATHGKKCFQESWKNPCALFLTSDIGEEGDGKIPKKLAIIGLWCIQWHLSDRPSMKIVVQMLEGGGESLSMPPNPLVPTGPTTRNARRLELEAIAELE</sequence>
<evidence type="ECO:0000256" key="7">
    <source>
        <dbReference type="ARBA" id="ARBA00023180"/>
    </source>
</evidence>
<keyword evidence="2" id="KW-0808">Transferase</keyword>
<evidence type="ECO:0000313" key="9">
    <source>
        <dbReference type="Proteomes" id="UP000290289"/>
    </source>
</evidence>
<comment type="subcellular location">
    <subcellularLocation>
        <location evidence="1">Membrane</location>
        <topology evidence="1">Single-pass type I membrane protein</topology>
    </subcellularLocation>
</comment>
<keyword evidence="7" id="KW-0325">Glycoprotein</keyword>
<dbReference type="InterPro" id="IPR045874">
    <property type="entry name" value="LRK10/LRL21-25-like"/>
</dbReference>
<name>A0A498K9K4_MALDO</name>
<gene>
    <name evidence="8" type="ORF">DVH24_006216</name>
</gene>
<keyword evidence="9" id="KW-1185">Reference proteome</keyword>
<dbReference type="GO" id="GO:0004674">
    <property type="term" value="F:protein serine/threonine kinase activity"/>
    <property type="evidence" value="ECO:0007669"/>
    <property type="project" value="UniProtKB-KW"/>
</dbReference>
<keyword evidence="3" id="KW-0812">Transmembrane</keyword>
<keyword evidence="2" id="KW-0723">Serine/threonine-protein kinase</keyword>
<evidence type="ECO:0000256" key="5">
    <source>
        <dbReference type="ARBA" id="ARBA00022989"/>
    </source>
</evidence>
<evidence type="ECO:0000256" key="4">
    <source>
        <dbReference type="ARBA" id="ARBA00022729"/>
    </source>
</evidence>
<keyword evidence="4" id="KW-0732">Signal</keyword>
<evidence type="ECO:0000256" key="2">
    <source>
        <dbReference type="ARBA" id="ARBA00022527"/>
    </source>
</evidence>
<dbReference type="AlphaFoldDB" id="A0A498K9K4"/>
<reference evidence="8 9" key="1">
    <citation type="submission" date="2018-10" db="EMBL/GenBank/DDBJ databases">
        <title>A high-quality apple genome assembly.</title>
        <authorList>
            <person name="Hu J."/>
        </authorList>
    </citation>
    <scope>NUCLEOTIDE SEQUENCE [LARGE SCALE GENOMIC DNA]</scope>
    <source>
        <strain evidence="9">cv. HFTH1</strain>
        <tissue evidence="8">Young leaf</tissue>
    </source>
</reference>
<proteinExistence type="predicted"/>
<comment type="caution">
    <text evidence="8">The sequence shown here is derived from an EMBL/GenBank/DDBJ whole genome shotgun (WGS) entry which is preliminary data.</text>
</comment>
<keyword evidence="2" id="KW-0418">Kinase</keyword>
<evidence type="ECO:0000256" key="1">
    <source>
        <dbReference type="ARBA" id="ARBA00004479"/>
    </source>
</evidence>
<evidence type="ECO:0000313" key="8">
    <source>
        <dbReference type="EMBL" id="RXI04959.1"/>
    </source>
</evidence>
<accession>A0A498K9K4</accession>
<organism evidence="8 9">
    <name type="scientific">Malus domestica</name>
    <name type="common">Apple</name>
    <name type="synonym">Pyrus malus</name>
    <dbReference type="NCBI Taxonomy" id="3750"/>
    <lineage>
        <taxon>Eukaryota</taxon>
        <taxon>Viridiplantae</taxon>
        <taxon>Streptophyta</taxon>
        <taxon>Embryophyta</taxon>
        <taxon>Tracheophyta</taxon>
        <taxon>Spermatophyta</taxon>
        <taxon>Magnoliopsida</taxon>
        <taxon>eudicotyledons</taxon>
        <taxon>Gunneridae</taxon>
        <taxon>Pentapetalae</taxon>
        <taxon>rosids</taxon>
        <taxon>fabids</taxon>
        <taxon>Rosales</taxon>
        <taxon>Rosaceae</taxon>
        <taxon>Amygdaloideae</taxon>
        <taxon>Maleae</taxon>
        <taxon>Malus</taxon>
    </lineage>
</organism>
<keyword evidence="5" id="KW-1133">Transmembrane helix</keyword>
<evidence type="ECO:0008006" key="10">
    <source>
        <dbReference type="Google" id="ProtNLM"/>
    </source>
</evidence>